<evidence type="ECO:0000313" key="4">
    <source>
        <dbReference type="EMBL" id="MBB5031861.1"/>
    </source>
</evidence>
<dbReference type="GO" id="GO:0020037">
    <property type="term" value="F:heme binding"/>
    <property type="evidence" value="ECO:0007669"/>
    <property type="project" value="InterPro"/>
</dbReference>
<dbReference type="PANTHER" id="PTHR35889">
    <property type="entry name" value="CYCLOINULO-OLIGOSACCHARIDE FRUCTANOTRANSFERASE-RELATED"/>
    <property type="match status" value="1"/>
</dbReference>
<dbReference type="InterPro" id="IPR011429">
    <property type="entry name" value="Cyt_c_Planctomycete-type"/>
</dbReference>
<dbReference type="SUPFAM" id="SSF49899">
    <property type="entry name" value="Concanavalin A-like lectins/glucanases"/>
    <property type="match status" value="1"/>
</dbReference>
<name>A0A7W7Y920_9BACT</name>
<dbReference type="InterPro" id="IPR022655">
    <property type="entry name" value="DUF1553"/>
</dbReference>
<dbReference type="SUPFAM" id="SSF46626">
    <property type="entry name" value="Cytochrome c"/>
    <property type="match status" value="1"/>
</dbReference>
<organism evidence="4 5">
    <name type="scientific">Prosthecobacter vanneervenii</name>
    <dbReference type="NCBI Taxonomy" id="48466"/>
    <lineage>
        <taxon>Bacteria</taxon>
        <taxon>Pseudomonadati</taxon>
        <taxon>Verrucomicrobiota</taxon>
        <taxon>Verrucomicrobiia</taxon>
        <taxon>Verrucomicrobiales</taxon>
        <taxon>Verrucomicrobiaceae</taxon>
        <taxon>Prosthecobacter</taxon>
    </lineage>
</organism>
<dbReference type="Proteomes" id="UP000590740">
    <property type="component" value="Unassembled WGS sequence"/>
</dbReference>
<gene>
    <name evidence="4" type="ORF">HNQ65_001429</name>
</gene>
<dbReference type="PANTHER" id="PTHR35889:SF3">
    <property type="entry name" value="F-BOX DOMAIN-CONTAINING PROTEIN"/>
    <property type="match status" value="1"/>
</dbReference>
<dbReference type="Pfam" id="PF07635">
    <property type="entry name" value="PSCyt1"/>
    <property type="match status" value="1"/>
</dbReference>
<dbReference type="InterPro" id="IPR013320">
    <property type="entry name" value="ConA-like_dom_sf"/>
</dbReference>
<keyword evidence="5" id="KW-1185">Reference proteome</keyword>
<sequence>MLFIPFTILMLVSGEGISPAAEAKLRFNRDIRPILSNKCFRCHGFDEKGRKGDLHLDQREAATAKRKDTQAIVPGKPEASVLMQRILTSDEDDLMPPPDSKLSLSEEEKHTLQRWIAQGAEYEAHWSLIPPQSTAPPEVHDEAWPRNEIDLFILARLEKEPLSPSPEATSETLLRRVSLDLTGLPPTLEEMDAFLADKSPQAYEHAVDRLLASKHYGERMAVEWLDAARYADTNGYFGDKTRSLWPWRDWVINAYNRNLPFDQFTIEQLAGDLLPNATTAQRIATGFNRNHMANNESGIIDEEYRVEYVADRLETTGTTWLGLTIGCARCHDHKYDPITQREFYQLFSFFNNVPESGLIKSDNPPPLLSVPSQAQEQELKQLTAAAQQAEAAFKPLNAALHTQITEWEKTATSTQPPSPADKLVAHFSFDGDIPTRHFGTSLVFQSGILGQSAKFDATQHAEWEGSFDTDAAWTVGIWLMADTSLSGVLSKIEPEGRRRGLEIVWQKGRFQINLVSQWGTDAIELVTQEPATGKKWHHLVVTHDGSRRADGMRVFIDGQPAATKIMNDTLKGSTQCGEPLRIGRRDTGLGFYGQLDELRLLQQSVAPETVQSWFWSERSRGIAATPSAKRSAADTALLQDWFVEHHADAPTRAAHQRLNAAKAAEVKLRESIPTTLVMEELPKPRTAHLLTRGQYDHPAEEVQPGVPASLSKWPQDAPPNRLGFARWLVAKDNPLTARVAVNRLWMQCFGEGIVRSVNDFGSQGEAPSHPELLDWLAVRFMQSGWNVKAMLKLMVMSATYRQSSQFSAHDPTNRLLARGPSFRLSAEMVRDQALAVSGLLAPKIGGQSVKPYQPPGLWEAVSYNGEETYTPDTDDGLWRRSLYTFWKRQSPPPALLTFDGPTREKCTVRRARTNTPLQSLVLLNDETYIEAARALAAWTLTQRGAENDRLALAFRRVLCRMPDAEEIKLLSGLLSRQRTRFAAEPDAATKLLAVGASTQGHNLAPAELAAWTVTLHTLFNLDETISRR</sequence>
<dbReference type="InterPro" id="IPR011444">
    <property type="entry name" value="DUF1549"/>
</dbReference>
<accession>A0A7W7Y920</accession>
<evidence type="ECO:0000259" key="2">
    <source>
        <dbReference type="Pfam" id="PF07587"/>
    </source>
</evidence>
<reference evidence="4 5" key="1">
    <citation type="submission" date="2020-08" db="EMBL/GenBank/DDBJ databases">
        <title>Genomic Encyclopedia of Type Strains, Phase IV (KMG-IV): sequencing the most valuable type-strain genomes for metagenomic binning, comparative biology and taxonomic classification.</title>
        <authorList>
            <person name="Goeker M."/>
        </authorList>
    </citation>
    <scope>NUCLEOTIDE SEQUENCE [LARGE SCALE GENOMIC DNA]</scope>
    <source>
        <strain evidence="4 5">DSM 12252</strain>
    </source>
</reference>
<evidence type="ECO:0000259" key="1">
    <source>
        <dbReference type="Pfam" id="PF07583"/>
    </source>
</evidence>
<feature type="domain" description="DUF1553" evidence="2">
    <location>
        <begin position="720"/>
        <end position="972"/>
    </location>
</feature>
<dbReference type="Gene3D" id="2.60.120.200">
    <property type="match status" value="1"/>
</dbReference>
<evidence type="ECO:0008006" key="6">
    <source>
        <dbReference type="Google" id="ProtNLM"/>
    </source>
</evidence>
<proteinExistence type="predicted"/>
<evidence type="ECO:0000313" key="5">
    <source>
        <dbReference type="Proteomes" id="UP000590740"/>
    </source>
</evidence>
<evidence type="ECO:0000259" key="3">
    <source>
        <dbReference type="Pfam" id="PF07635"/>
    </source>
</evidence>
<feature type="domain" description="DUF1549" evidence="1">
    <location>
        <begin position="148"/>
        <end position="354"/>
    </location>
</feature>
<dbReference type="Pfam" id="PF13385">
    <property type="entry name" value="Laminin_G_3"/>
    <property type="match status" value="1"/>
</dbReference>
<dbReference type="InterPro" id="IPR036909">
    <property type="entry name" value="Cyt_c-like_dom_sf"/>
</dbReference>
<dbReference type="RefSeq" id="WP_184338795.1">
    <property type="nucleotide sequence ID" value="NZ_JACHIG010000002.1"/>
</dbReference>
<dbReference type="AlphaFoldDB" id="A0A7W7Y920"/>
<dbReference type="GO" id="GO:0009055">
    <property type="term" value="F:electron transfer activity"/>
    <property type="evidence" value="ECO:0007669"/>
    <property type="project" value="InterPro"/>
</dbReference>
<dbReference type="Pfam" id="PF07587">
    <property type="entry name" value="PSD1"/>
    <property type="match status" value="1"/>
</dbReference>
<dbReference type="EMBL" id="JACHIG010000002">
    <property type="protein sequence ID" value="MBB5031861.1"/>
    <property type="molecule type" value="Genomic_DNA"/>
</dbReference>
<feature type="domain" description="Cytochrome C Planctomycete-type" evidence="3">
    <location>
        <begin position="39"/>
        <end position="99"/>
    </location>
</feature>
<comment type="caution">
    <text evidence="4">The sequence shown here is derived from an EMBL/GenBank/DDBJ whole genome shotgun (WGS) entry which is preliminary data.</text>
</comment>
<protein>
    <recommendedName>
        <fullName evidence="6">LamG-like jellyroll fold domain-containing protein</fullName>
    </recommendedName>
</protein>
<dbReference type="Pfam" id="PF07583">
    <property type="entry name" value="PSCyt2"/>
    <property type="match status" value="1"/>
</dbReference>